<feature type="compositionally biased region" description="Basic and acidic residues" evidence="10">
    <location>
        <begin position="750"/>
        <end position="765"/>
    </location>
</feature>
<evidence type="ECO:0000256" key="9">
    <source>
        <dbReference type="RuleBase" id="RU003732"/>
    </source>
</evidence>
<feature type="region of interest" description="Disordered" evidence="10">
    <location>
        <begin position="36"/>
        <end position="68"/>
    </location>
</feature>
<feature type="binding site" evidence="8">
    <location>
        <position position="98"/>
    </location>
    <ligand>
        <name>Na(+)</name>
        <dbReference type="ChEBI" id="CHEBI:29101"/>
        <label>1</label>
    </ligand>
</feature>
<accession>A0A8J5T2Y2</accession>
<dbReference type="PANTHER" id="PTHR11616:SF182">
    <property type="entry name" value="TRANSPORTER"/>
    <property type="match status" value="1"/>
</dbReference>
<feature type="compositionally biased region" description="Polar residues" evidence="10">
    <location>
        <begin position="690"/>
        <end position="724"/>
    </location>
</feature>
<dbReference type="NCBIfam" id="NF037979">
    <property type="entry name" value="Na_transp"/>
    <property type="match status" value="1"/>
</dbReference>
<feature type="transmembrane region" description="Helical" evidence="11">
    <location>
        <begin position="598"/>
        <end position="617"/>
    </location>
</feature>
<dbReference type="InterPro" id="IPR000175">
    <property type="entry name" value="Na/ntran_symport"/>
</dbReference>
<organism evidence="12 13">
    <name type="scientific">Homarus americanus</name>
    <name type="common">American lobster</name>
    <dbReference type="NCBI Taxonomy" id="6706"/>
    <lineage>
        <taxon>Eukaryota</taxon>
        <taxon>Metazoa</taxon>
        <taxon>Ecdysozoa</taxon>
        <taxon>Arthropoda</taxon>
        <taxon>Crustacea</taxon>
        <taxon>Multicrustacea</taxon>
        <taxon>Malacostraca</taxon>
        <taxon>Eumalacostraca</taxon>
        <taxon>Eucarida</taxon>
        <taxon>Decapoda</taxon>
        <taxon>Pleocyemata</taxon>
        <taxon>Astacidea</taxon>
        <taxon>Nephropoidea</taxon>
        <taxon>Nephropidae</taxon>
        <taxon>Homarus</taxon>
    </lineage>
</organism>
<feature type="binding site" evidence="8">
    <location>
        <position position="96"/>
    </location>
    <ligand>
        <name>Na(+)</name>
        <dbReference type="ChEBI" id="CHEBI:29101"/>
        <label>1</label>
    </ligand>
</feature>
<feature type="binding site" evidence="8">
    <location>
        <position position="332"/>
    </location>
    <ligand>
        <name>Na(+)</name>
        <dbReference type="ChEBI" id="CHEBI:29101"/>
        <label>1</label>
    </ligand>
</feature>
<feature type="compositionally biased region" description="Low complexity" evidence="10">
    <location>
        <begin position="725"/>
        <end position="738"/>
    </location>
</feature>
<dbReference type="PANTHER" id="PTHR11616">
    <property type="entry name" value="SODIUM/CHLORIDE DEPENDENT TRANSPORTER"/>
    <property type="match status" value="1"/>
</dbReference>
<feature type="transmembrane region" description="Helical" evidence="11">
    <location>
        <begin position="358"/>
        <end position="379"/>
    </location>
</feature>
<feature type="binding site" evidence="8">
    <location>
        <position position="469"/>
    </location>
    <ligand>
        <name>Na(+)</name>
        <dbReference type="ChEBI" id="CHEBI:29101"/>
        <label>1</label>
    </ligand>
</feature>
<dbReference type="GO" id="GO:0035725">
    <property type="term" value="P:sodium ion transmembrane transport"/>
    <property type="evidence" value="ECO:0007669"/>
    <property type="project" value="TreeGrafter"/>
</dbReference>
<protein>
    <recommendedName>
        <fullName evidence="9">Transporter</fullName>
    </recommendedName>
</protein>
<dbReference type="GO" id="GO:0006865">
    <property type="term" value="P:amino acid transport"/>
    <property type="evidence" value="ECO:0007669"/>
    <property type="project" value="TreeGrafter"/>
</dbReference>
<dbReference type="AlphaFoldDB" id="A0A8J5T2Y2"/>
<comment type="subcellular location">
    <subcellularLocation>
        <location evidence="1">Membrane</location>
        <topology evidence="1">Multi-pass membrane protein</topology>
    </subcellularLocation>
</comment>
<dbReference type="Pfam" id="PF00209">
    <property type="entry name" value="SNF"/>
    <property type="match status" value="1"/>
</dbReference>
<evidence type="ECO:0000256" key="10">
    <source>
        <dbReference type="SAM" id="MobiDB-lite"/>
    </source>
</evidence>
<proteinExistence type="inferred from homology"/>
<keyword evidence="7 11" id="KW-0472">Membrane</keyword>
<evidence type="ECO:0000256" key="5">
    <source>
        <dbReference type="ARBA" id="ARBA00022847"/>
    </source>
</evidence>
<feature type="binding site" evidence="8">
    <location>
        <position position="473"/>
    </location>
    <ligand>
        <name>Na(+)</name>
        <dbReference type="ChEBI" id="CHEBI:29101"/>
        <label>1</label>
    </ligand>
</feature>
<evidence type="ECO:0000256" key="2">
    <source>
        <dbReference type="ARBA" id="ARBA00006459"/>
    </source>
</evidence>
<feature type="binding site" evidence="8">
    <location>
        <position position="364"/>
    </location>
    <ligand>
        <name>Na(+)</name>
        <dbReference type="ChEBI" id="CHEBI:29101"/>
        <label>1</label>
    </ligand>
</feature>
<dbReference type="PROSITE" id="PS00610">
    <property type="entry name" value="NA_NEUROTRAN_SYMP_1"/>
    <property type="match status" value="1"/>
</dbReference>
<feature type="transmembrane region" description="Helical" evidence="11">
    <location>
        <begin position="515"/>
        <end position="534"/>
    </location>
</feature>
<evidence type="ECO:0000313" key="13">
    <source>
        <dbReference type="Proteomes" id="UP000747542"/>
    </source>
</evidence>
<sequence length="776" mass="85671">MANVSQLIRRQSSRELSVQKSIDRLELELEARLVPTTEEVPDYGSTNQAFESTTPTTTPPPKAPKKGTTKEVLAAFEGEERESWDSKLQFLLATIGYAVGLGNVWRFPYLAQKNGGGAFLIPYFVMLTFLGLPLFYLELAVGQRIRKGALGAWHQISPSLGGVGIASAVVSFSVALYYNTVIAWCLYYLFQSFQSPLPWSDCPHAIGVHEGNDTHLAHECERAGPTQYFWYRDALDITDDCTQFGEFNWKIAGCMVIAWLIIYVCIMKGIVASGKVVYVTAVFPYLVLIIFLCRGLTLRGMSDGITHLFTPKWEKLEDPVVWLEAGTQIFFSLGLAFGGLIAFGSYNPVNNNCLRDAVLVSITNCFTSMLAGVIVFSILGFKAHETHDRCLAERNATVAALLEEAPPGVDLADIMARNSTLLPICDLQEELQKSAGGTGLAFIIFTEAINQFPFPPLWAVLFFLMLFTLGADSQFGTLEGVISSLIDLKVLPQLRKEAVSGNYVFQLFDSFAGNIPLLVIGLFECLGISFIYGIKRFASDVELMCGSRPSLYWLVCWKVLSPVLMVTILTASIVKMIVEGSTYLAWDSDNGESLERQWPWWGWVVAFLLVMIPLMWIPIVPIANAIGFPLLTEEEAVCFPEKELRSVQDVTPQRFTALERALLCLSVSTESLNSGDGEGQNGQGGGRVNSIPSNNSQLPLLGASENTNYITPKTSKNASKPFNETTSSSSSNNAAPSTGGRTDQFLNTEMDDKPLTRRKSEERNKKKEKKTNRKSM</sequence>
<feature type="transmembrane region" description="Helical" evidence="11">
    <location>
        <begin position="321"/>
        <end position="346"/>
    </location>
</feature>
<feature type="compositionally biased region" description="Basic residues" evidence="10">
    <location>
        <begin position="766"/>
        <end position="776"/>
    </location>
</feature>
<keyword evidence="4 9" id="KW-0812">Transmembrane</keyword>
<dbReference type="GO" id="GO:0046872">
    <property type="term" value="F:metal ion binding"/>
    <property type="evidence" value="ECO:0007669"/>
    <property type="project" value="UniProtKB-KW"/>
</dbReference>
<evidence type="ECO:0000256" key="11">
    <source>
        <dbReference type="SAM" id="Phobius"/>
    </source>
</evidence>
<gene>
    <name evidence="12" type="primary">Slc6a18-L2</name>
    <name evidence="12" type="ORF">Hamer_G009647</name>
</gene>
<evidence type="ECO:0000313" key="12">
    <source>
        <dbReference type="EMBL" id="KAG7172289.1"/>
    </source>
</evidence>
<feature type="transmembrane region" description="Helical" evidence="11">
    <location>
        <begin position="247"/>
        <end position="266"/>
    </location>
</feature>
<feature type="transmembrane region" description="Helical" evidence="11">
    <location>
        <begin position="120"/>
        <end position="139"/>
    </location>
</feature>
<evidence type="ECO:0000256" key="6">
    <source>
        <dbReference type="ARBA" id="ARBA00022989"/>
    </source>
</evidence>
<comment type="caution">
    <text evidence="12">The sequence shown here is derived from an EMBL/GenBank/DDBJ whole genome shotgun (WGS) entry which is preliminary data.</text>
</comment>
<feature type="binding site" evidence="8">
    <location>
        <position position="472"/>
    </location>
    <ligand>
        <name>Na(+)</name>
        <dbReference type="ChEBI" id="CHEBI:29101"/>
        <label>1</label>
    </ligand>
</feature>
<keyword evidence="13" id="KW-1185">Reference proteome</keyword>
<keyword evidence="3 9" id="KW-0813">Transport</keyword>
<feature type="binding site" evidence="8">
    <location>
        <position position="103"/>
    </location>
    <ligand>
        <name>Na(+)</name>
        <dbReference type="ChEBI" id="CHEBI:29101"/>
        <label>1</label>
    </ligand>
</feature>
<keyword evidence="8" id="KW-0915">Sodium</keyword>
<dbReference type="Proteomes" id="UP000747542">
    <property type="component" value="Unassembled WGS sequence"/>
</dbReference>
<feature type="binding site" evidence="8">
    <location>
        <position position="99"/>
    </location>
    <ligand>
        <name>Na(+)</name>
        <dbReference type="ChEBI" id="CHEBI:29101"/>
        <label>1</label>
    </ligand>
</feature>
<dbReference type="EMBL" id="JAHLQT010011563">
    <property type="protein sequence ID" value="KAG7172289.1"/>
    <property type="molecule type" value="Genomic_DNA"/>
</dbReference>
<evidence type="ECO:0000256" key="1">
    <source>
        <dbReference type="ARBA" id="ARBA00004141"/>
    </source>
</evidence>
<evidence type="ECO:0000256" key="8">
    <source>
        <dbReference type="PIRSR" id="PIRSR600175-1"/>
    </source>
</evidence>
<evidence type="ECO:0000256" key="3">
    <source>
        <dbReference type="ARBA" id="ARBA00022448"/>
    </source>
</evidence>
<keyword evidence="8" id="KW-0479">Metal-binding</keyword>
<dbReference type="PROSITE" id="PS50267">
    <property type="entry name" value="NA_NEUROTRAN_SYMP_3"/>
    <property type="match status" value="1"/>
</dbReference>
<keyword evidence="6 11" id="KW-1133">Transmembrane helix</keyword>
<evidence type="ECO:0000256" key="4">
    <source>
        <dbReference type="ARBA" id="ARBA00022692"/>
    </source>
</evidence>
<dbReference type="GO" id="GO:0015293">
    <property type="term" value="F:symporter activity"/>
    <property type="evidence" value="ECO:0007669"/>
    <property type="project" value="UniProtKB-KW"/>
</dbReference>
<dbReference type="PRINTS" id="PR00176">
    <property type="entry name" value="NANEUSMPORT"/>
</dbReference>
<feature type="transmembrane region" description="Helical" evidence="11">
    <location>
        <begin position="278"/>
        <end position="301"/>
    </location>
</feature>
<name>A0A8J5T2Y2_HOMAM</name>
<feature type="compositionally biased region" description="Gly residues" evidence="10">
    <location>
        <begin position="676"/>
        <end position="687"/>
    </location>
</feature>
<comment type="similarity">
    <text evidence="2 9">Belongs to the sodium:neurotransmitter symporter (SNF) (TC 2.A.22) family.</text>
</comment>
<evidence type="ECO:0000256" key="7">
    <source>
        <dbReference type="ARBA" id="ARBA00023136"/>
    </source>
</evidence>
<feature type="transmembrane region" description="Helical" evidence="11">
    <location>
        <begin position="160"/>
        <end position="190"/>
    </location>
</feature>
<dbReference type="SUPFAM" id="SSF161070">
    <property type="entry name" value="SNF-like"/>
    <property type="match status" value="1"/>
</dbReference>
<feature type="region of interest" description="Disordered" evidence="10">
    <location>
        <begin position="671"/>
        <end position="776"/>
    </location>
</feature>
<keyword evidence="5 9" id="KW-0769">Symport</keyword>
<dbReference type="GO" id="GO:0005886">
    <property type="term" value="C:plasma membrane"/>
    <property type="evidence" value="ECO:0007669"/>
    <property type="project" value="TreeGrafter"/>
</dbReference>
<feature type="transmembrane region" description="Helical" evidence="11">
    <location>
        <begin position="555"/>
        <end position="578"/>
    </location>
</feature>
<reference evidence="12" key="1">
    <citation type="journal article" date="2021" name="Sci. Adv.">
        <title>The American lobster genome reveals insights on longevity, neural, and immune adaptations.</title>
        <authorList>
            <person name="Polinski J.M."/>
            <person name="Zimin A.V."/>
            <person name="Clark K.F."/>
            <person name="Kohn A.B."/>
            <person name="Sadowski N."/>
            <person name="Timp W."/>
            <person name="Ptitsyn A."/>
            <person name="Khanna P."/>
            <person name="Romanova D.Y."/>
            <person name="Williams P."/>
            <person name="Greenwood S.J."/>
            <person name="Moroz L.L."/>
            <person name="Walt D.R."/>
            <person name="Bodnar A.G."/>
        </authorList>
    </citation>
    <scope>NUCLEOTIDE SEQUENCE</scope>
    <source>
        <strain evidence="12">GMGI-L3</strain>
    </source>
</reference>
<dbReference type="InterPro" id="IPR037272">
    <property type="entry name" value="SNS_sf"/>
</dbReference>